<dbReference type="Pfam" id="PF07799">
    <property type="entry name" value="DUF1643"/>
    <property type="match status" value="1"/>
</dbReference>
<evidence type="ECO:0000313" key="2">
    <source>
        <dbReference type="Proteomes" id="UP000001975"/>
    </source>
</evidence>
<dbReference type="GeneID" id="4192302"/>
<gene>
    <name evidence="1" type="ordered locus">HQ_1427A</name>
</gene>
<proteinExistence type="predicted"/>
<dbReference type="KEGG" id="hwa:HQ_1427A"/>
<sequence>MHDTAGPDPTAPTDVMRDAILSEDNEYRYRLDRTWDSKAPTMAFVLVNPSQADAEKDDRTTTRCMTYANGMGFGRVIIGNLFAIRSTDPTVIKSHPAPVGPRNDQYLRDICYESDRIVAGWGIHGTIDGRGHEITAALDVNWYAITTTIDGHPAHPSRTPYDTTLQRFSYD</sequence>
<accession>Q18K96</accession>
<dbReference type="HOGENOM" id="CLU_097481_0_1_2"/>
<dbReference type="AlphaFoldDB" id="Q18K96"/>
<dbReference type="EMBL" id="AM180088">
    <property type="protein sequence ID" value="CAJ51555.1"/>
    <property type="molecule type" value="Genomic_DNA"/>
</dbReference>
<dbReference type="InterPro" id="IPR012441">
    <property type="entry name" value="DUF1643"/>
</dbReference>
<name>Q18K96_HALWD</name>
<keyword evidence="2" id="KW-1185">Reference proteome</keyword>
<evidence type="ECO:0000313" key="1">
    <source>
        <dbReference type="EMBL" id="CAJ51555.1"/>
    </source>
</evidence>
<dbReference type="Proteomes" id="UP000001975">
    <property type="component" value="Chromosome"/>
</dbReference>
<dbReference type="eggNOG" id="arCOG09408">
    <property type="taxonomic scope" value="Archaea"/>
</dbReference>
<reference evidence="1 2" key="1">
    <citation type="journal article" date="2006" name="BMC Genomics">
        <title>The genome of the square archaeon Haloquadratum walsbyi: life at the limits of water activity.</title>
        <authorList>
            <person name="Bolhuis H.H."/>
            <person name="Palm P.P."/>
            <person name="Wende A.W."/>
            <person name="Falb M.M."/>
            <person name="Rampp M.M."/>
            <person name="Rodriguez-Valera F.F."/>
            <person name="Pfeiffer F.F."/>
            <person name="Oesterhelt D.D."/>
        </authorList>
    </citation>
    <scope>NUCLEOTIDE SEQUENCE [LARGE SCALE GENOMIC DNA]</scope>
    <source>
        <strain evidence="2">DSM 16790 / HBSQ001</strain>
    </source>
</reference>
<protein>
    <submittedName>
        <fullName evidence="1">Uncharacterized protein</fullName>
    </submittedName>
</protein>
<organism evidence="1 2">
    <name type="scientific">Haloquadratum walsbyi (strain DSM 16790 / HBSQ001)</name>
    <dbReference type="NCBI Taxonomy" id="362976"/>
    <lineage>
        <taxon>Archaea</taxon>
        <taxon>Methanobacteriati</taxon>
        <taxon>Methanobacteriota</taxon>
        <taxon>Stenosarchaea group</taxon>
        <taxon>Halobacteria</taxon>
        <taxon>Halobacteriales</taxon>
        <taxon>Haloferacaceae</taxon>
        <taxon>Haloquadratum</taxon>
    </lineage>
</organism>
<dbReference type="RefSeq" id="WP_011570710.1">
    <property type="nucleotide sequence ID" value="NC_008212.1"/>
</dbReference>